<organism evidence="3 4">
    <name type="scientific">Halopseudomonas pertucinogena</name>
    <dbReference type="NCBI Taxonomy" id="86175"/>
    <lineage>
        <taxon>Bacteria</taxon>
        <taxon>Pseudomonadati</taxon>
        <taxon>Pseudomonadota</taxon>
        <taxon>Gammaproteobacteria</taxon>
        <taxon>Pseudomonadales</taxon>
        <taxon>Pseudomonadaceae</taxon>
        <taxon>Halopseudomonas</taxon>
    </lineage>
</organism>
<evidence type="ECO:0000313" key="3">
    <source>
        <dbReference type="EMBL" id="GGI90092.1"/>
    </source>
</evidence>
<comment type="caution">
    <text evidence="3">The sequence shown here is derived from an EMBL/GenBank/DDBJ whole genome shotgun (WGS) entry which is preliminary data.</text>
</comment>
<protein>
    <recommendedName>
        <fullName evidence="2">DUF4398 domain-containing protein</fullName>
    </recommendedName>
</protein>
<evidence type="ECO:0000256" key="1">
    <source>
        <dbReference type="SAM" id="MobiDB-lite"/>
    </source>
</evidence>
<gene>
    <name evidence="3" type="ORF">GCM10009083_03060</name>
</gene>
<feature type="domain" description="DUF4398" evidence="2">
    <location>
        <begin position="59"/>
        <end position="134"/>
    </location>
</feature>
<proteinExistence type="predicted"/>
<dbReference type="Proteomes" id="UP000633263">
    <property type="component" value="Unassembled WGS sequence"/>
</dbReference>
<dbReference type="Pfam" id="PF14346">
    <property type="entry name" value="DUF4398"/>
    <property type="match status" value="1"/>
</dbReference>
<feature type="region of interest" description="Disordered" evidence="1">
    <location>
        <begin position="119"/>
        <end position="151"/>
    </location>
</feature>
<reference evidence="4" key="1">
    <citation type="journal article" date="2019" name="Int. J. Syst. Evol. Microbiol.">
        <title>The Global Catalogue of Microorganisms (GCM) 10K type strain sequencing project: providing services to taxonomists for standard genome sequencing and annotation.</title>
        <authorList>
            <consortium name="The Broad Institute Genomics Platform"/>
            <consortium name="The Broad Institute Genome Sequencing Center for Infectious Disease"/>
            <person name="Wu L."/>
            <person name="Ma J."/>
        </authorList>
    </citation>
    <scope>NUCLEOTIDE SEQUENCE [LARGE SCALE GENOMIC DNA]</scope>
    <source>
        <strain evidence="4">JCM 11590</strain>
    </source>
</reference>
<name>A0ABQ2CJB9_9GAMM</name>
<accession>A0ABQ2CJB9</accession>
<keyword evidence="4" id="KW-1185">Reference proteome</keyword>
<evidence type="ECO:0000313" key="4">
    <source>
        <dbReference type="Proteomes" id="UP000633263"/>
    </source>
</evidence>
<sequence length="151" mass="16566">MNETVSTPPVDINAEIQTGAGIMPTFALPFDRKHLLAVAALSTAVLTAGCASTPPPTSQLATAQQALNSADSARSAEFAPLELRNAREKLLQAEQANLEEDYDRARRLAEQAEWDARVAERKAQAERAKRGLERAQEGTRELREESLRRVQ</sequence>
<dbReference type="Gene3D" id="1.20.1270.390">
    <property type="match status" value="1"/>
</dbReference>
<dbReference type="InterPro" id="IPR025511">
    <property type="entry name" value="DUF4398"/>
</dbReference>
<evidence type="ECO:0000259" key="2">
    <source>
        <dbReference type="Pfam" id="PF14346"/>
    </source>
</evidence>
<dbReference type="EMBL" id="BMNN01000001">
    <property type="protein sequence ID" value="GGI90092.1"/>
    <property type="molecule type" value="Genomic_DNA"/>
</dbReference>